<dbReference type="EMBL" id="JBBNAF010000010">
    <property type="protein sequence ID" value="KAK9106951.1"/>
    <property type="molecule type" value="Genomic_DNA"/>
</dbReference>
<reference evidence="2 3" key="1">
    <citation type="submission" date="2024-01" db="EMBL/GenBank/DDBJ databases">
        <title>Genome assemblies of Stephania.</title>
        <authorList>
            <person name="Yang L."/>
        </authorList>
    </citation>
    <scope>NUCLEOTIDE SEQUENCE [LARGE SCALE GENOMIC DNA]</scope>
    <source>
        <strain evidence="2">YNDBR</strain>
        <tissue evidence="2">Leaf</tissue>
    </source>
</reference>
<dbReference type="InterPro" id="IPR036426">
    <property type="entry name" value="Bulb-type_lectin_dom_sf"/>
</dbReference>
<proteinExistence type="predicted"/>
<dbReference type="PANTHER" id="PTHR32444:SF238">
    <property type="entry name" value="APPLE DOMAIN-CONTAINING PROTEIN"/>
    <property type="match status" value="1"/>
</dbReference>
<dbReference type="InterPro" id="IPR001480">
    <property type="entry name" value="Bulb-type_lectin_dom"/>
</dbReference>
<evidence type="ECO:0000313" key="2">
    <source>
        <dbReference type="EMBL" id="KAK9106951.1"/>
    </source>
</evidence>
<dbReference type="PROSITE" id="PS50927">
    <property type="entry name" value="BULB_LECTIN"/>
    <property type="match status" value="1"/>
</dbReference>
<dbReference type="CDD" id="cd00028">
    <property type="entry name" value="B_lectin"/>
    <property type="match status" value="1"/>
</dbReference>
<dbReference type="Pfam" id="PF01453">
    <property type="entry name" value="B_lectin"/>
    <property type="match status" value="1"/>
</dbReference>
<name>A0AAP0I337_9MAGN</name>
<keyword evidence="3" id="KW-1185">Reference proteome</keyword>
<dbReference type="Gene3D" id="2.90.10.10">
    <property type="entry name" value="Bulb-type lectin domain"/>
    <property type="match status" value="1"/>
</dbReference>
<dbReference type="Proteomes" id="UP001420932">
    <property type="component" value="Unassembled WGS sequence"/>
</dbReference>
<dbReference type="SUPFAM" id="SSF51110">
    <property type="entry name" value="alpha-D-mannose-specific plant lectins"/>
    <property type="match status" value="1"/>
</dbReference>
<dbReference type="SMART" id="SM00108">
    <property type="entry name" value="B_lectin"/>
    <property type="match status" value="1"/>
</dbReference>
<feature type="domain" description="Bulb-type lectin" evidence="1">
    <location>
        <begin position="1"/>
        <end position="112"/>
    </location>
</feature>
<dbReference type="PANTHER" id="PTHR32444">
    <property type="entry name" value="BULB-TYPE LECTIN DOMAIN-CONTAINING PROTEIN"/>
    <property type="match status" value="1"/>
</dbReference>
<dbReference type="AlphaFoldDB" id="A0AAP0I337"/>
<comment type="caution">
    <text evidence="2">The sequence shown here is derived from an EMBL/GenBank/DDBJ whole genome shotgun (WGS) entry which is preliminary data.</text>
</comment>
<sequence>MVSAGGMFELGFFTPGQSTKNMYLGIWYKKISVESKTVVWVANREYPFRGAYNSFCFFYINSRGNIEISDGRGMSYAFTSQSVIANTSATLLDSGNLVLRDIENSNMDLWQSFDYPSDHFLPGMKLGFKSRTGKNWSLTSWRSAEDPAPSAFSTLLDSSLEFFVMKGSQKYWTSGRWNGNIFSVVPEMRTNYILKFMLRLLRERCWNLKSLNRKFLVPH</sequence>
<gene>
    <name evidence="2" type="ORF">Syun_022962</name>
</gene>
<protein>
    <recommendedName>
        <fullName evidence="1">Bulb-type lectin domain-containing protein</fullName>
    </recommendedName>
</protein>
<organism evidence="2 3">
    <name type="scientific">Stephania yunnanensis</name>
    <dbReference type="NCBI Taxonomy" id="152371"/>
    <lineage>
        <taxon>Eukaryota</taxon>
        <taxon>Viridiplantae</taxon>
        <taxon>Streptophyta</taxon>
        <taxon>Embryophyta</taxon>
        <taxon>Tracheophyta</taxon>
        <taxon>Spermatophyta</taxon>
        <taxon>Magnoliopsida</taxon>
        <taxon>Ranunculales</taxon>
        <taxon>Menispermaceae</taxon>
        <taxon>Menispermoideae</taxon>
        <taxon>Cissampelideae</taxon>
        <taxon>Stephania</taxon>
    </lineage>
</organism>
<accession>A0AAP0I337</accession>
<evidence type="ECO:0000313" key="3">
    <source>
        <dbReference type="Proteomes" id="UP001420932"/>
    </source>
</evidence>
<evidence type="ECO:0000259" key="1">
    <source>
        <dbReference type="PROSITE" id="PS50927"/>
    </source>
</evidence>